<proteinExistence type="predicted"/>
<evidence type="ECO:0000313" key="2">
    <source>
        <dbReference type="EMBL" id="QJD81044.1"/>
    </source>
</evidence>
<organism evidence="2 3">
    <name type="scientific">Spirosoma rhododendri</name>
    <dbReference type="NCBI Taxonomy" id="2728024"/>
    <lineage>
        <taxon>Bacteria</taxon>
        <taxon>Pseudomonadati</taxon>
        <taxon>Bacteroidota</taxon>
        <taxon>Cytophagia</taxon>
        <taxon>Cytophagales</taxon>
        <taxon>Cytophagaceae</taxon>
        <taxon>Spirosoma</taxon>
    </lineage>
</organism>
<keyword evidence="3" id="KW-1185">Reference proteome</keyword>
<feature type="compositionally biased region" description="Polar residues" evidence="1">
    <location>
        <begin position="1"/>
        <end position="10"/>
    </location>
</feature>
<dbReference type="EMBL" id="CP051677">
    <property type="protein sequence ID" value="QJD81044.1"/>
    <property type="molecule type" value="Genomic_DNA"/>
</dbReference>
<accession>A0A7L5DRC1</accession>
<reference evidence="2 3" key="1">
    <citation type="submission" date="2020-04" db="EMBL/GenBank/DDBJ databases">
        <title>Genome sequencing of novel species.</title>
        <authorList>
            <person name="Heo J."/>
            <person name="Kim S.-J."/>
            <person name="Kim J.-S."/>
            <person name="Hong S.-B."/>
            <person name="Kwon S.-W."/>
        </authorList>
    </citation>
    <scope>NUCLEOTIDE SEQUENCE [LARGE SCALE GENOMIC DNA]</scope>
    <source>
        <strain evidence="2 3">CJU-R4</strain>
    </source>
</reference>
<dbReference type="RefSeq" id="WP_169553063.1">
    <property type="nucleotide sequence ID" value="NZ_CP051677.1"/>
</dbReference>
<evidence type="ECO:0000313" key="3">
    <source>
        <dbReference type="Proteomes" id="UP000501128"/>
    </source>
</evidence>
<dbReference type="AlphaFoldDB" id="A0A7L5DRC1"/>
<feature type="region of interest" description="Disordered" evidence="1">
    <location>
        <begin position="1"/>
        <end position="24"/>
    </location>
</feature>
<dbReference type="KEGG" id="srho:HH216_23425"/>
<evidence type="ECO:0000256" key="1">
    <source>
        <dbReference type="SAM" id="MobiDB-lite"/>
    </source>
</evidence>
<dbReference type="Proteomes" id="UP000501128">
    <property type="component" value="Chromosome"/>
</dbReference>
<name>A0A7L5DRC1_9BACT</name>
<protein>
    <submittedName>
        <fullName evidence="2">Uncharacterized protein</fullName>
    </submittedName>
</protein>
<gene>
    <name evidence="2" type="ORF">HH216_23425</name>
</gene>
<sequence>MKTLNSQPGTGVNRHPATFSFDTWTNDQDDLLDDDISSFDTNWIISAGDLFGDMELPTDDPQQYYNEAA</sequence>